<gene>
    <name evidence="1" type="ORF">V8G54_015746</name>
</gene>
<protein>
    <submittedName>
        <fullName evidence="1">Uncharacterized protein</fullName>
    </submittedName>
</protein>
<dbReference type="AlphaFoldDB" id="A0AAQ3NJW7"/>
<proteinExistence type="predicted"/>
<evidence type="ECO:0000313" key="1">
    <source>
        <dbReference type="EMBL" id="WVZ11216.1"/>
    </source>
</evidence>
<dbReference type="Proteomes" id="UP001374535">
    <property type="component" value="Chromosome 5"/>
</dbReference>
<accession>A0AAQ3NJW7</accession>
<sequence>MLPSICSHEQTRIAIAVSFPVREEEFRFGGKGTKMAELSTDKHDEEEMEDGIGSNNLVDTHYMEVVERVDGYDRVGRVHVNDDGVGIVQANDGVGRVQANDGVVMMIQANDGVVVMVDANDRVGMVHANDGVVMVDADDGLGMIDADDGVERVN</sequence>
<name>A0AAQ3NJW7_VIGMU</name>
<keyword evidence="2" id="KW-1185">Reference proteome</keyword>
<evidence type="ECO:0000313" key="2">
    <source>
        <dbReference type="Proteomes" id="UP001374535"/>
    </source>
</evidence>
<organism evidence="1 2">
    <name type="scientific">Vigna mungo</name>
    <name type="common">Black gram</name>
    <name type="synonym">Phaseolus mungo</name>
    <dbReference type="NCBI Taxonomy" id="3915"/>
    <lineage>
        <taxon>Eukaryota</taxon>
        <taxon>Viridiplantae</taxon>
        <taxon>Streptophyta</taxon>
        <taxon>Embryophyta</taxon>
        <taxon>Tracheophyta</taxon>
        <taxon>Spermatophyta</taxon>
        <taxon>Magnoliopsida</taxon>
        <taxon>eudicotyledons</taxon>
        <taxon>Gunneridae</taxon>
        <taxon>Pentapetalae</taxon>
        <taxon>rosids</taxon>
        <taxon>fabids</taxon>
        <taxon>Fabales</taxon>
        <taxon>Fabaceae</taxon>
        <taxon>Papilionoideae</taxon>
        <taxon>50 kb inversion clade</taxon>
        <taxon>NPAAA clade</taxon>
        <taxon>indigoferoid/millettioid clade</taxon>
        <taxon>Phaseoleae</taxon>
        <taxon>Vigna</taxon>
    </lineage>
</organism>
<dbReference type="EMBL" id="CP144696">
    <property type="protein sequence ID" value="WVZ11216.1"/>
    <property type="molecule type" value="Genomic_DNA"/>
</dbReference>
<reference evidence="1 2" key="1">
    <citation type="journal article" date="2023" name="Life. Sci Alliance">
        <title>Evolutionary insights into 3D genome organization and epigenetic landscape of Vigna mungo.</title>
        <authorList>
            <person name="Junaid A."/>
            <person name="Singh B."/>
            <person name="Bhatia S."/>
        </authorList>
    </citation>
    <scope>NUCLEOTIDE SEQUENCE [LARGE SCALE GENOMIC DNA]</scope>
    <source>
        <strain evidence="1">Urdbean</strain>
    </source>
</reference>